<dbReference type="SUPFAM" id="SSF46626">
    <property type="entry name" value="Cytochrome c"/>
    <property type="match status" value="1"/>
</dbReference>
<evidence type="ECO:0000256" key="6">
    <source>
        <dbReference type="PROSITE-ProRule" id="PRU00433"/>
    </source>
</evidence>
<protein>
    <submittedName>
        <fullName evidence="10">Cytochrome c</fullName>
    </submittedName>
</protein>
<dbReference type="InterPro" id="IPR036909">
    <property type="entry name" value="Cyt_c-like_dom_sf"/>
</dbReference>
<evidence type="ECO:0000256" key="4">
    <source>
        <dbReference type="ARBA" id="ARBA00022982"/>
    </source>
</evidence>
<keyword evidence="1" id="KW-0813">Transport</keyword>
<feature type="transmembrane region" description="Helical" evidence="8">
    <location>
        <begin position="6"/>
        <end position="27"/>
    </location>
</feature>
<keyword evidence="8" id="KW-0812">Transmembrane</keyword>
<keyword evidence="8" id="KW-0472">Membrane</keyword>
<proteinExistence type="predicted"/>
<evidence type="ECO:0000256" key="5">
    <source>
        <dbReference type="ARBA" id="ARBA00023004"/>
    </source>
</evidence>
<dbReference type="Pfam" id="PF13442">
    <property type="entry name" value="Cytochrome_CBB3"/>
    <property type="match status" value="1"/>
</dbReference>
<dbReference type="Proteomes" id="UP000664731">
    <property type="component" value="Unassembled WGS sequence"/>
</dbReference>
<evidence type="ECO:0000256" key="8">
    <source>
        <dbReference type="SAM" id="Phobius"/>
    </source>
</evidence>
<gene>
    <name evidence="10" type="ORF">J1777_13785</name>
</gene>
<dbReference type="GO" id="GO:0009055">
    <property type="term" value="F:electron transfer activity"/>
    <property type="evidence" value="ECO:0007669"/>
    <property type="project" value="InterPro"/>
</dbReference>
<feature type="domain" description="Cytochrome c" evidence="9">
    <location>
        <begin position="47"/>
        <end position="146"/>
    </location>
</feature>
<evidence type="ECO:0000256" key="1">
    <source>
        <dbReference type="ARBA" id="ARBA00022448"/>
    </source>
</evidence>
<evidence type="ECO:0000256" key="2">
    <source>
        <dbReference type="ARBA" id="ARBA00022617"/>
    </source>
</evidence>
<accession>A0A939GXG2</accession>
<dbReference type="PANTHER" id="PTHR35008:SF4">
    <property type="entry name" value="BLL4482 PROTEIN"/>
    <property type="match status" value="1"/>
</dbReference>
<keyword evidence="8" id="KW-1133">Transmembrane helix</keyword>
<dbReference type="InterPro" id="IPR009056">
    <property type="entry name" value="Cyt_c-like_dom"/>
</dbReference>
<evidence type="ECO:0000313" key="10">
    <source>
        <dbReference type="EMBL" id="MBO1250872.1"/>
    </source>
</evidence>
<keyword evidence="4" id="KW-0249">Electron transport</keyword>
<dbReference type="GO" id="GO:0005506">
    <property type="term" value="F:iron ion binding"/>
    <property type="evidence" value="ECO:0007669"/>
    <property type="project" value="InterPro"/>
</dbReference>
<keyword evidence="2 6" id="KW-0349">Heme</keyword>
<dbReference type="Gene3D" id="1.10.760.10">
    <property type="entry name" value="Cytochrome c-like domain"/>
    <property type="match status" value="1"/>
</dbReference>
<evidence type="ECO:0000259" key="9">
    <source>
        <dbReference type="PROSITE" id="PS51007"/>
    </source>
</evidence>
<feature type="region of interest" description="Disordered" evidence="7">
    <location>
        <begin position="67"/>
        <end position="96"/>
    </location>
</feature>
<name>A0A939GXG2_9BURK</name>
<evidence type="ECO:0000256" key="3">
    <source>
        <dbReference type="ARBA" id="ARBA00022723"/>
    </source>
</evidence>
<dbReference type="PANTHER" id="PTHR35008">
    <property type="entry name" value="BLL4482 PROTEIN-RELATED"/>
    <property type="match status" value="1"/>
</dbReference>
<dbReference type="GO" id="GO:0020037">
    <property type="term" value="F:heme binding"/>
    <property type="evidence" value="ECO:0007669"/>
    <property type="project" value="InterPro"/>
</dbReference>
<dbReference type="InterPro" id="IPR008168">
    <property type="entry name" value="Cyt_C_IC"/>
</dbReference>
<sequence length="167" mass="18424">MKLRPLVLGVGGGLVLLVVAGILYFFLSAGGRREAALTHTLRPDDPQVLQVGARIYAQNCVACHGTKGEGQPNWRDRGSDGLLPAPPHDPSGHTWHHPDAQLFAITKHGVAKLIDQPDYRTAMPVYDGVLSDDEIVAVLSWIKAQWPLEVQQRHDEINAQYRKSLPR</sequence>
<dbReference type="PRINTS" id="PR00605">
    <property type="entry name" value="CYTCHROMECIC"/>
</dbReference>
<evidence type="ECO:0000313" key="11">
    <source>
        <dbReference type="Proteomes" id="UP000664731"/>
    </source>
</evidence>
<comment type="caution">
    <text evidence="10">The sequence shown here is derived from an EMBL/GenBank/DDBJ whole genome shotgun (WGS) entry which is preliminary data.</text>
</comment>
<dbReference type="EMBL" id="JAFNME010000053">
    <property type="protein sequence ID" value="MBO1250872.1"/>
    <property type="molecule type" value="Genomic_DNA"/>
</dbReference>
<dbReference type="AlphaFoldDB" id="A0A939GXG2"/>
<keyword evidence="3 6" id="KW-0479">Metal-binding</keyword>
<keyword evidence="5 6" id="KW-0408">Iron</keyword>
<dbReference type="InterPro" id="IPR051459">
    <property type="entry name" value="Cytochrome_c-type_DH"/>
</dbReference>
<keyword evidence="11" id="KW-1185">Reference proteome</keyword>
<organism evidence="10 11">
    <name type="scientific">Comamonas denitrificans</name>
    <dbReference type="NCBI Taxonomy" id="117506"/>
    <lineage>
        <taxon>Bacteria</taxon>
        <taxon>Pseudomonadati</taxon>
        <taxon>Pseudomonadota</taxon>
        <taxon>Betaproteobacteria</taxon>
        <taxon>Burkholderiales</taxon>
        <taxon>Comamonadaceae</taxon>
        <taxon>Comamonas</taxon>
    </lineage>
</organism>
<reference evidence="10" key="1">
    <citation type="submission" date="2021-03" db="EMBL/GenBank/DDBJ databases">
        <title>Comamonas denitrificans.</title>
        <authorList>
            <person name="Finster K."/>
        </authorList>
    </citation>
    <scope>NUCLEOTIDE SEQUENCE</scope>
    <source>
        <strain evidence="10">MM2021_4</strain>
    </source>
</reference>
<dbReference type="PROSITE" id="PS51007">
    <property type="entry name" value="CYTC"/>
    <property type="match status" value="1"/>
</dbReference>
<evidence type="ECO:0000256" key="7">
    <source>
        <dbReference type="SAM" id="MobiDB-lite"/>
    </source>
</evidence>